<dbReference type="Gene3D" id="3.30.160.170">
    <property type="entry name" value="FlaG-like"/>
    <property type="match status" value="1"/>
</dbReference>
<name>A0A1C0YK26_9BACL</name>
<dbReference type="STRING" id="33978.A6M13_08915"/>
<dbReference type="PANTHER" id="PTHR37166">
    <property type="entry name" value="PROTEIN FLAG"/>
    <property type="match status" value="1"/>
</dbReference>
<dbReference type="Pfam" id="PF03646">
    <property type="entry name" value="FlaG"/>
    <property type="match status" value="1"/>
</dbReference>
<dbReference type="SUPFAM" id="SSF160214">
    <property type="entry name" value="FlaG-like"/>
    <property type="match status" value="1"/>
</dbReference>
<evidence type="ECO:0008006" key="3">
    <source>
        <dbReference type="Google" id="ProtNLM"/>
    </source>
</evidence>
<proteinExistence type="predicted"/>
<organism evidence="1 2">
    <name type="scientific">Caryophanon tenue</name>
    <dbReference type="NCBI Taxonomy" id="33978"/>
    <lineage>
        <taxon>Bacteria</taxon>
        <taxon>Bacillati</taxon>
        <taxon>Bacillota</taxon>
        <taxon>Bacilli</taxon>
        <taxon>Bacillales</taxon>
        <taxon>Caryophanaceae</taxon>
        <taxon>Caryophanon</taxon>
    </lineage>
</organism>
<keyword evidence="2" id="KW-1185">Reference proteome</keyword>
<gene>
    <name evidence="1" type="ORF">A6M13_08915</name>
</gene>
<dbReference type="OrthoDB" id="9799867at2"/>
<sequence length="117" mass="13338">MRISESSAMAQRTQLVNTSAKVIESKKVEEVQKESLSMQPKEETKVTLEEAVEAINDFLKAENKTSKFVLHDGLDKYYIRLVDSQTDEVIKEIPPESLLNAFYEMKKLAGMIVDEKI</sequence>
<accession>A0A1C0YK26</accession>
<dbReference type="AlphaFoldDB" id="A0A1C0YK26"/>
<evidence type="ECO:0000313" key="2">
    <source>
        <dbReference type="Proteomes" id="UP000093199"/>
    </source>
</evidence>
<dbReference type="InterPro" id="IPR035924">
    <property type="entry name" value="FlaG-like_sf"/>
</dbReference>
<reference evidence="1 2" key="1">
    <citation type="submission" date="2016-07" db="EMBL/GenBank/DDBJ databases">
        <title>Caryophanon tenue genome sequencing.</title>
        <authorList>
            <person name="Verma A."/>
            <person name="Pal Y."/>
            <person name="Krishnamurthi S."/>
        </authorList>
    </citation>
    <scope>NUCLEOTIDE SEQUENCE [LARGE SCALE GENOMIC DNA]</scope>
    <source>
        <strain evidence="1 2">DSM 14152</strain>
    </source>
</reference>
<comment type="caution">
    <text evidence="1">The sequence shown here is derived from an EMBL/GenBank/DDBJ whole genome shotgun (WGS) entry which is preliminary data.</text>
</comment>
<dbReference type="Proteomes" id="UP000093199">
    <property type="component" value="Unassembled WGS sequence"/>
</dbReference>
<dbReference type="InterPro" id="IPR005186">
    <property type="entry name" value="FlaG"/>
</dbReference>
<dbReference type="PANTHER" id="PTHR37166:SF1">
    <property type="entry name" value="PROTEIN FLAG"/>
    <property type="match status" value="1"/>
</dbReference>
<evidence type="ECO:0000313" key="1">
    <source>
        <dbReference type="EMBL" id="OCS87429.1"/>
    </source>
</evidence>
<protein>
    <recommendedName>
        <fullName evidence="3">Flagellar biosynthesis protein FlaG</fullName>
    </recommendedName>
</protein>
<dbReference type="EMBL" id="MASJ01000003">
    <property type="protein sequence ID" value="OCS87429.1"/>
    <property type="molecule type" value="Genomic_DNA"/>
</dbReference>
<dbReference type="RefSeq" id="WP_066542915.1">
    <property type="nucleotide sequence ID" value="NZ_MASJ01000003.1"/>
</dbReference>